<keyword evidence="1" id="KW-0808">Transferase</keyword>
<organism evidence="7 8">
    <name type="scientific">Amycolatopsis arida</name>
    <dbReference type="NCBI Taxonomy" id="587909"/>
    <lineage>
        <taxon>Bacteria</taxon>
        <taxon>Bacillati</taxon>
        <taxon>Actinomycetota</taxon>
        <taxon>Actinomycetes</taxon>
        <taxon>Pseudonocardiales</taxon>
        <taxon>Pseudonocardiaceae</taxon>
        <taxon>Amycolatopsis</taxon>
    </lineage>
</organism>
<evidence type="ECO:0000256" key="5">
    <source>
        <dbReference type="SAM" id="Phobius"/>
    </source>
</evidence>
<feature type="transmembrane region" description="Helical" evidence="5">
    <location>
        <begin position="192"/>
        <end position="220"/>
    </location>
</feature>
<dbReference type="InterPro" id="IPR003594">
    <property type="entry name" value="HATPase_dom"/>
</dbReference>
<dbReference type="STRING" id="587909.SAMN05421810_105335"/>
<evidence type="ECO:0000313" key="8">
    <source>
        <dbReference type="Proteomes" id="UP000198727"/>
    </source>
</evidence>
<dbReference type="AlphaFoldDB" id="A0A1I5WY10"/>
<feature type="transmembrane region" description="Helical" evidence="5">
    <location>
        <begin position="131"/>
        <end position="149"/>
    </location>
</feature>
<sequence length="482" mass="50371">MTPPCGRASMDDVQEQATSTDTAGAPGPDQAERGQPERGQPLAPATTTALAEPTGPPKMYRRRSGRALAGVASGLADHLGVKVLWVRVVFAVLAGLGGAGLLAYGLLWVFAPQQPHEEERAPGSGRERQQAFGLLALGVGLAVASGAIAGVFSGWAAIPVAVVIIGAAVVWREADESQRRRWRDGARSGVSGAVVGGGGWSAIVRVCAGVALVMTGIAVVLLRSGTFEQVQFALIAVLATLVGVAVLTVPFWVRLVGDLGEERRARIRTEERAEIAAHLHDSVLQTLALIQKQADSPREVARLARGQERELRAWLYGPSGYGRAGRSDTAGANGEHGDEGRPEPLSAALAAACGEVEDTFAVSVQQVVVGDVELDDRLGPLVQAAREAIVNAAKHAGVDEVSVYAEVEPTEVTVFVRDRGRGFDPDAVPADRHGLADSIRGRMERHGGTCRLRTAPGEGTEVQLGMPVRGPVREDSAVGASG</sequence>
<dbReference type="CDD" id="cd16917">
    <property type="entry name" value="HATPase_UhpB-NarQ-NarX-like"/>
    <property type="match status" value="1"/>
</dbReference>
<evidence type="ECO:0000256" key="2">
    <source>
        <dbReference type="ARBA" id="ARBA00022777"/>
    </source>
</evidence>
<dbReference type="EMBL" id="FOWW01000005">
    <property type="protein sequence ID" value="SFQ24655.1"/>
    <property type="molecule type" value="Genomic_DNA"/>
</dbReference>
<keyword evidence="5" id="KW-0812">Transmembrane</keyword>
<dbReference type="Proteomes" id="UP000198727">
    <property type="component" value="Unassembled WGS sequence"/>
</dbReference>
<keyword evidence="3" id="KW-0902">Two-component regulatory system</keyword>
<proteinExistence type="predicted"/>
<feature type="domain" description="Histidine kinase/HSP90-like ATPase" evidence="6">
    <location>
        <begin position="376"/>
        <end position="470"/>
    </location>
</feature>
<evidence type="ECO:0000313" key="7">
    <source>
        <dbReference type="EMBL" id="SFQ24655.1"/>
    </source>
</evidence>
<evidence type="ECO:0000256" key="4">
    <source>
        <dbReference type="SAM" id="MobiDB-lite"/>
    </source>
</evidence>
<dbReference type="Pfam" id="PF04024">
    <property type="entry name" value="PspC"/>
    <property type="match status" value="1"/>
</dbReference>
<dbReference type="SUPFAM" id="SSF55874">
    <property type="entry name" value="ATPase domain of HSP90 chaperone/DNA topoisomerase II/histidine kinase"/>
    <property type="match status" value="1"/>
</dbReference>
<feature type="transmembrane region" description="Helical" evidence="5">
    <location>
        <begin position="84"/>
        <end position="110"/>
    </location>
</feature>
<reference evidence="8" key="1">
    <citation type="submission" date="2016-10" db="EMBL/GenBank/DDBJ databases">
        <authorList>
            <person name="Varghese N."/>
            <person name="Submissions S."/>
        </authorList>
    </citation>
    <scope>NUCLEOTIDE SEQUENCE [LARGE SCALE GENOMIC DNA]</scope>
    <source>
        <strain evidence="8">CGMCC 4.5579</strain>
    </source>
</reference>
<keyword evidence="5" id="KW-1133">Transmembrane helix</keyword>
<evidence type="ECO:0000256" key="3">
    <source>
        <dbReference type="ARBA" id="ARBA00023012"/>
    </source>
</evidence>
<evidence type="ECO:0000256" key="1">
    <source>
        <dbReference type="ARBA" id="ARBA00022679"/>
    </source>
</evidence>
<feature type="transmembrane region" description="Helical" evidence="5">
    <location>
        <begin position="155"/>
        <end position="171"/>
    </location>
</feature>
<protein>
    <submittedName>
        <fullName evidence="7">Signal transduction histidine kinase</fullName>
    </submittedName>
</protein>
<keyword evidence="5" id="KW-0472">Membrane</keyword>
<dbReference type="InterPro" id="IPR007168">
    <property type="entry name" value="Phageshock_PspC_N"/>
</dbReference>
<dbReference type="SMART" id="SM00387">
    <property type="entry name" value="HATPase_c"/>
    <property type="match status" value="1"/>
</dbReference>
<evidence type="ECO:0000259" key="6">
    <source>
        <dbReference type="SMART" id="SM00387"/>
    </source>
</evidence>
<accession>A0A1I5WY10</accession>
<keyword evidence="2 7" id="KW-0418">Kinase</keyword>
<name>A0A1I5WY10_9PSEU</name>
<dbReference type="PANTHER" id="PTHR24421:SF61">
    <property type="entry name" value="OXYGEN SENSOR HISTIDINE KINASE NREB"/>
    <property type="match status" value="1"/>
</dbReference>
<dbReference type="InterPro" id="IPR050482">
    <property type="entry name" value="Sensor_HK_TwoCompSys"/>
</dbReference>
<gene>
    <name evidence="7" type="ORF">SAMN05421810_105335</name>
</gene>
<dbReference type="GO" id="GO:0016301">
    <property type="term" value="F:kinase activity"/>
    <property type="evidence" value="ECO:0007669"/>
    <property type="project" value="UniProtKB-KW"/>
</dbReference>
<dbReference type="Gene3D" id="3.30.565.10">
    <property type="entry name" value="Histidine kinase-like ATPase, C-terminal domain"/>
    <property type="match status" value="1"/>
</dbReference>
<feature type="transmembrane region" description="Helical" evidence="5">
    <location>
        <begin position="232"/>
        <end position="256"/>
    </location>
</feature>
<keyword evidence="8" id="KW-1185">Reference proteome</keyword>
<feature type="compositionally biased region" description="Low complexity" evidence="4">
    <location>
        <begin position="41"/>
        <end position="53"/>
    </location>
</feature>
<dbReference type="InterPro" id="IPR036890">
    <property type="entry name" value="HATPase_C_sf"/>
</dbReference>
<dbReference type="GO" id="GO:0000160">
    <property type="term" value="P:phosphorelay signal transduction system"/>
    <property type="evidence" value="ECO:0007669"/>
    <property type="project" value="UniProtKB-KW"/>
</dbReference>
<feature type="region of interest" description="Disordered" evidence="4">
    <location>
        <begin position="1"/>
        <end position="61"/>
    </location>
</feature>
<dbReference type="Pfam" id="PF02518">
    <property type="entry name" value="HATPase_c"/>
    <property type="match status" value="1"/>
</dbReference>
<dbReference type="PANTHER" id="PTHR24421">
    <property type="entry name" value="NITRATE/NITRITE SENSOR PROTEIN NARX-RELATED"/>
    <property type="match status" value="1"/>
</dbReference>